<comment type="similarity">
    <text evidence="2">Belongs to the GMC oxidoreductase family.</text>
</comment>
<feature type="domain" description="Glucose-methanol-choline oxidoreductase C-terminal" evidence="6">
    <location>
        <begin position="375"/>
        <end position="500"/>
    </location>
</feature>
<dbReference type="Pfam" id="PF05199">
    <property type="entry name" value="GMC_oxred_C"/>
    <property type="match status" value="1"/>
</dbReference>
<keyword evidence="4" id="KW-0274">FAD</keyword>
<dbReference type="InterPro" id="IPR051473">
    <property type="entry name" value="P2Ox-like"/>
</dbReference>
<keyword evidence="3" id="KW-0285">Flavoprotein</keyword>
<dbReference type="PANTHER" id="PTHR42784">
    <property type="entry name" value="PYRANOSE 2-OXIDASE"/>
    <property type="match status" value="1"/>
</dbReference>
<dbReference type="EMBL" id="JAESJJ010000026">
    <property type="protein sequence ID" value="MBL3610398.1"/>
    <property type="molecule type" value="Genomic_DNA"/>
</dbReference>
<dbReference type="PANTHER" id="PTHR42784:SF1">
    <property type="entry name" value="PYRANOSE 2-OXIDASE"/>
    <property type="match status" value="1"/>
</dbReference>
<comment type="cofactor">
    <cofactor evidence="1">
        <name>FAD</name>
        <dbReference type="ChEBI" id="CHEBI:57692"/>
    </cofactor>
</comment>
<keyword evidence="8" id="KW-1185">Reference proteome</keyword>
<dbReference type="Gene3D" id="3.50.50.60">
    <property type="entry name" value="FAD/NAD(P)-binding domain"/>
    <property type="match status" value="2"/>
</dbReference>
<dbReference type="Proteomes" id="UP000604473">
    <property type="component" value="Unassembled WGS sequence"/>
</dbReference>
<name>A0ABS1RWD3_RHOSU</name>
<comment type="caution">
    <text evidence="7">The sequence shown here is derived from an EMBL/GenBank/DDBJ whole genome shotgun (WGS) entry which is preliminary data.</text>
</comment>
<sequence length="517" mass="56751">MAFDSFADARSFADDPGLEADICIMGAGAAGITLASALADSGLRVCLLEAGGMDMDPVVEDASIVPDIGRPYDVTANRLRFFGGATNHWGGHCVRLEPDDFEPKDWIPMSGWPFGADTLAPYYRQAHAFLGLGEYEYDPAPVARALGTRLMPFDGPMLKSQLSRYRRVFYGDEYGPRLDRAPNVRVVLYADVCDIRLGEASGETVSHVVVRSPAGNRFDVRARYFVMAAGGIEIPRMLLVANGQRPAGLGNENDLVGRYFQEHLMFKSGLLLPRDPADVLPLYLSEVPYGEIAVRCHLVLTAEAVRSRRIGKFRSEFYSLPLRLRDLRALRSGRIDAADIAGLVSDPFGTARAYRCGSNARHDTYGLFNNIEQRPNPASRVSLRADKDAYGRPQAQLDWQITRQDHDCILAAHQVIAQEAGRIGFGRMRIEIDPEPEVFLDGVGGGGHHMGTVRMAEDPRRGVTDGDGRLHSVENLYVAGSALFPTGGYPNPTLTITAMAFRLSDHLKARAEREGLL</sequence>
<proteinExistence type="inferred from homology"/>
<evidence type="ECO:0000256" key="2">
    <source>
        <dbReference type="ARBA" id="ARBA00010790"/>
    </source>
</evidence>
<evidence type="ECO:0000256" key="4">
    <source>
        <dbReference type="ARBA" id="ARBA00022827"/>
    </source>
</evidence>
<evidence type="ECO:0000313" key="8">
    <source>
        <dbReference type="Proteomes" id="UP000604473"/>
    </source>
</evidence>
<dbReference type="RefSeq" id="WP_202250040.1">
    <property type="nucleotide sequence ID" value="NZ_JAESJJ010000026.1"/>
</dbReference>
<protein>
    <submittedName>
        <fullName evidence="7">GMC family oxidoreductase</fullName>
    </submittedName>
</protein>
<dbReference type="InterPro" id="IPR036188">
    <property type="entry name" value="FAD/NAD-bd_sf"/>
</dbReference>
<evidence type="ECO:0000256" key="1">
    <source>
        <dbReference type="ARBA" id="ARBA00001974"/>
    </source>
</evidence>
<accession>A0ABS1RWD3</accession>
<organism evidence="7 8">
    <name type="scientific">Rhodovulum sulfidophilum</name>
    <name type="common">Rhodobacter sulfidophilus</name>
    <dbReference type="NCBI Taxonomy" id="35806"/>
    <lineage>
        <taxon>Bacteria</taxon>
        <taxon>Pseudomonadati</taxon>
        <taxon>Pseudomonadota</taxon>
        <taxon>Alphaproteobacteria</taxon>
        <taxon>Rhodobacterales</taxon>
        <taxon>Paracoccaceae</taxon>
        <taxon>Rhodovulum</taxon>
    </lineage>
</organism>
<gene>
    <name evidence="7" type="ORF">JMM60_16670</name>
</gene>
<keyword evidence="5" id="KW-0560">Oxidoreductase</keyword>
<evidence type="ECO:0000256" key="3">
    <source>
        <dbReference type="ARBA" id="ARBA00022630"/>
    </source>
</evidence>
<evidence type="ECO:0000259" key="6">
    <source>
        <dbReference type="Pfam" id="PF05199"/>
    </source>
</evidence>
<dbReference type="InterPro" id="IPR007867">
    <property type="entry name" value="GMC_OxRtase_C"/>
</dbReference>
<reference evidence="7 8" key="1">
    <citation type="submission" date="2021-01" db="EMBL/GenBank/DDBJ databases">
        <title>Draft genomes of Rhodovulum sulfidophilum.</title>
        <authorList>
            <person name="Guzman M.S."/>
        </authorList>
    </citation>
    <scope>NUCLEOTIDE SEQUENCE [LARGE SCALE GENOMIC DNA]</scope>
    <source>
        <strain evidence="7 8">AB35</strain>
    </source>
</reference>
<evidence type="ECO:0000256" key="5">
    <source>
        <dbReference type="ARBA" id="ARBA00023002"/>
    </source>
</evidence>
<evidence type="ECO:0000313" key="7">
    <source>
        <dbReference type="EMBL" id="MBL3610398.1"/>
    </source>
</evidence>
<dbReference type="SUPFAM" id="SSF51905">
    <property type="entry name" value="FAD/NAD(P)-binding domain"/>
    <property type="match status" value="1"/>
</dbReference>